<dbReference type="InterPro" id="IPR011545">
    <property type="entry name" value="DEAD/DEAH_box_helicase_dom"/>
</dbReference>
<keyword evidence="3" id="KW-0347">Helicase</keyword>
<feature type="compositionally biased region" description="Acidic residues" evidence="5">
    <location>
        <begin position="299"/>
        <end position="313"/>
    </location>
</feature>
<dbReference type="InterPro" id="IPR012961">
    <property type="entry name" value="Ski2/MTR4_C"/>
</dbReference>
<evidence type="ECO:0000313" key="9">
    <source>
        <dbReference type="Proteomes" id="UP001244341"/>
    </source>
</evidence>
<feature type="compositionally biased region" description="Low complexity" evidence="5">
    <location>
        <begin position="660"/>
        <end position="673"/>
    </location>
</feature>
<dbReference type="Gene3D" id="3.40.50.300">
    <property type="entry name" value="P-loop containing nucleotide triphosphate hydrolases"/>
    <property type="match status" value="2"/>
</dbReference>
<dbReference type="SMART" id="SM00487">
    <property type="entry name" value="DEXDc"/>
    <property type="match status" value="1"/>
</dbReference>
<dbReference type="Pfam" id="PF08148">
    <property type="entry name" value="DSHCT"/>
    <property type="match status" value="1"/>
</dbReference>
<feature type="region of interest" description="Disordered" evidence="5">
    <location>
        <begin position="293"/>
        <end position="327"/>
    </location>
</feature>
<dbReference type="PROSITE" id="PS51194">
    <property type="entry name" value="HELICASE_CTER"/>
    <property type="match status" value="1"/>
</dbReference>
<organism evidence="8 9">
    <name type="scientific">Tetradesmus obliquus</name>
    <name type="common">Green alga</name>
    <name type="synonym">Acutodesmus obliquus</name>
    <dbReference type="NCBI Taxonomy" id="3088"/>
    <lineage>
        <taxon>Eukaryota</taxon>
        <taxon>Viridiplantae</taxon>
        <taxon>Chlorophyta</taxon>
        <taxon>core chlorophytes</taxon>
        <taxon>Chlorophyceae</taxon>
        <taxon>CS clade</taxon>
        <taxon>Sphaeropleales</taxon>
        <taxon>Scenedesmaceae</taxon>
        <taxon>Tetradesmus</taxon>
    </lineage>
</organism>
<protein>
    <recommendedName>
        <fullName evidence="10">Helicase ATP-binding domain-containing protein</fullName>
    </recommendedName>
</protein>
<feature type="compositionally biased region" description="Low complexity" evidence="5">
    <location>
        <begin position="314"/>
        <end position="327"/>
    </location>
</feature>
<evidence type="ECO:0000256" key="4">
    <source>
        <dbReference type="ARBA" id="ARBA00022840"/>
    </source>
</evidence>
<evidence type="ECO:0000259" key="6">
    <source>
        <dbReference type="PROSITE" id="PS51192"/>
    </source>
</evidence>
<dbReference type="Proteomes" id="UP001244341">
    <property type="component" value="Chromosome 2b"/>
</dbReference>
<evidence type="ECO:0000256" key="1">
    <source>
        <dbReference type="ARBA" id="ARBA00022741"/>
    </source>
</evidence>
<evidence type="ECO:0000256" key="3">
    <source>
        <dbReference type="ARBA" id="ARBA00022806"/>
    </source>
</evidence>
<feature type="compositionally biased region" description="Gly residues" evidence="5">
    <location>
        <begin position="674"/>
        <end position="695"/>
    </location>
</feature>
<dbReference type="InterPro" id="IPR001650">
    <property type="entry name" value="Helicase_C-like"/>
</dbReference>
<keyword evidence="9" id="KW-1185">Reference proteome</keyword>
<name>A0ABY8TME4_TETOB</name>
<dbReference type="InterPro" id="IPR050699">
    <property type="entry name" value="RNA-DNA_Helicase"/>
</dbReference>
<dbReference type="PANTHER" id="PTHR12131:SF24">
    <property type="entry name" value="DEXH-BOX ATP-DEPENDENT RNA HELICASE DEXH11"/>
    <property type="match status" value="1"/>
</dbReference>
<accession>A0ABY8TME4</accession>
<gene>
    <name evidence="8" type="ORF">OEZ85_010357</name>
</gene>
<dbReference type="Pfam" id="PF21408">
    <property type="entry name" value="MTR4-like_stalk"/>
    <property type="match status" value="1"/>
</dbReference>
<dbReference type="EMBL" id="CP126209">
    <property type="protein sequence ID" value="WIA10152.1"/>
    <property type="molecule type" value="Genomic_DNA"/>
</dbReference>
<dbReference type="SUPFAM" id="SSF52540">
    <property type="entry name" value="P-loop containing nucleoside triphosphate hydrolases"/>
    <property type="match status" value="1"/>
</dbReference>
<dbReference type="Pfam" id="PF00270">
    <property type="entry name" value="DEAD"/>
    <property type="match status" value="1"/>
</dbReference>
<dbReference type="PANTHER" id="PTHR12131">
    <property type="entry name" value="ATP-DEPENDENT RNA AND DNA HELICASE"/>
    <property type="match status" value="1"/>
</dbReference>
<dbReference type="InterPro" id="IPR014001">
    <property type="entry name" value="Helicase_ATP-bd"/>
</dbReference>
<reference evidence="8 9" key="1">
    <citation type="submission" date="2023-05" db="EMBL/GenBank/DDBJ databases">
        <title>A 100% complete, gapless, phased diploid assembly of the Scenedesmus obliquus UTEX 3031 genome.</title>
        <authorList>
            <person name="Biondi T.C."/>
            <person name="Hanschen E.R."/>
            <person name="Kwon T."/>
            <person name="Eng W."/>
            <person name="Kruse C.P.S."/>
            <person name="Koehler S.I."/>
            <person name="Kunde Y."/>
            <person name="Gleasner C.D."/>
            <person name="You Mak K.T."/>
            <person name="Polle J."/>
            <person name="Hovde B.T."/>
            <person name="Starkenburg S.R."/>
        </authorList>
    </citation>
    <scope>NUCLEOTIDE SEQUENCE [LARGE SCALE GENOMIC DNA]</scope>
    <source>
        <strain evidence="8 9">DOE0152z</strain>
    </source>
</reference>
<keyword evidence="1" id="KW-0547">Nucleotide-binding</keyword>
<dbReference type="SMART" id="SM00490">
    <property type="entry name" value="HELICc"/>
    <property type="match status" value="1"/>
</dbReference>
<evidence type="ECO:0000256" key="5">
    <source>
        <dbReference type="SAM" id="MobiDB-lite"/>
    </source>
</evidence>
<evidence type="ECO:0008006" key="10">
    <source>
        <dbReference type="Google" id="ProtNLM"/>
    </source>
</evidence>
<evidence type="ECO:0000259" key="7">
    <source>
        <dbReference type="PROSITE" id="PS51194"/>
    </source>
</evidence>
<sequence>MVLHGVPDYGLATGWSGTVHVVEGELDPVPPLVQGPPYPAQQGSALLDDLKQRYCSWNLPDTLGSVGERGPVLSAVFADPAASRTCPSLPHTAVSPALPDSKTGQVGYAEVALSSLDPASADAQVLSQRLAARQPGTDTWRGFSVSSPFLPGGESLMASLSSSCMAAAAAASSGGWLALLEQHLGAGGGADSGLLPAVAAPGLSRGMFGAWNMPEDLRPSEEELLAALPTTAAAAPLQQQPASSGASTTAGPLLGAAATAPLPPAAAAAAAAAAADANPGGIFDGLWRLQQEAGQIESSESEQEEDEAEEEPGAAEQTAAAAAAAAADASSALEQAAEAAAAVPEGMTADGATDAAPAADSVDSLLAADGVVQAAGRAAAAAAAAANAKPPRARGAASDTDFAVRGGISDLAGAWAALKPSLALSFPFELDTFQKEAVLHLEAGRSVFVAAHTSAGKTVVAEYAFALAGAHASRAVYTSPIKTISNQKFRDFSAKFEVGLLTGDVQINPQAPCLIMTTEVLRSMLYKGADVIRDIEFVVFDEVHYVNDAERGVVWEEVIIMLPPHITIVMLSATVPNVMEFASWVGRTKNRVIYVTGTNKRPVPLEHNVYYAGEIYQVMSGDSTFNADSIRRAAAAHRKKTNPDAAKSAGAAGGGGRGGAAARPTGRGQAQGPNRGGGGGGGGGRGYGGRAGGADGFRRQLQGGGGGGGGSSERAQLQDLIQLLRKRDLLPVAFFTFSKKRCDAAADACSALDLTTSAEKHTVHVFVQQVLSRLREGDRELPQIMRLRDLMRRGVAVHHAGLLPIMKETVEMLFCQGYIKVLFCTETFAMGVNAPTRTVVFHGLRKHDGRSFRTLLPGEYTQMAGRAGRRGLDAVGMVVIAAWEEPPGEGDLKQLLLGKGVSLSSQFRLTYSMMLNLLRVEDLKVEDMLRRSFAEFHAQRAQPGKSAALAAGQAQLAAYQGSRWPGCLKGCSRGELQQYVDLGQRIDDISSQLQEAVLGSRSIHSLLQPGRAVLLQQPASGLTELAVVVGSPDTLDQLLAAADSARGGFGGPKKGGFGSGSGLGSGGAGGGGVGPERVMWFLGLHQPGPLDEPAADDSAASAAAAAVIEEEFQGFKLKGGSRAAANIPGPLPRYGSSAGLQYMLLAAPAKQIVGICRAKPLKVEPLEVLEEGGKGIGPALRQLQKMREEAAATGLGDPEQLDLRQEAKINSLELAVLFSERTALLSARAAMPVHTCPGTPEQAALVRSELLLTRRLKELSHELSDASLQQMPEFHQRVGVLQQLGYVSPDGTVTLKGRAACEINSTQDELLSTELLFRGLLSGLSPEEAVALMSALVFQEKSDVEPELPPALASARGQLVGLAGELARLQAAAGLPIAEEEYLREVLHPGLMQVVYEWARGTPFSAITPLTDVMEGSIVRAVVRLDQCCRELMDAARVMGDTGLFSLMEAASGKIRRDIVFAASLYVA</sequence>
<dbReference type="Gene3D" id="1.10.3380.30">
    <property type="match status" value="2"/>
</dbReference>
<evidence type="ECO:0000256" key="2">
    <source>
        <dbReference type="ARBA" id="ARBA00022801"/>
    </source>
</evidence>
<dbReference type="CDD" id="cd18795">
    <property type="entry name" value="SF2_C_Ski2"/>
    <property type="match status" value="1"/>
</dbReference>
<dbReference type="SMART" id="SM01142">
    <property type="entry name" value="DSHCT"/>
    <property type="match status" value="1"/>
</dbReference>
<feature type="domain" description="Helicase C-terminal" evidence="7">
    <location>
        <begin position="716"/>
        <end position="918"/>
    </location>
</feature>
<feature type="domain" description="Helicase ATP-binding" evidence="6">
    <location>
        <begin position="438"/>
        <end position="593"/>
    </location>
</feature>
<dbReference type="PROSITE" id="PS51192">
    <property type="entry name" value="HELICASE_ATP_BIND_1"/>
    <property type="match status" value="1"/>
</dbReference>
<feature type="region of interest" description="Disordered" evidence="5">
    <location>
        <begin position="634"/>
        <end position="713"/>
    </location>
</feature>
<dbReference type="InterPro" id="IPR027417">
    <property type="entry name" value="P-loop_NTPase"/>
</dbReference>
<dbReference type="Pfam" id="PF00271">
    <property type="entry name" value="Helicase_C"/>
    <property type="match status" value="1"/>
</dbReference>
<dbReference type="InterPro" id="IPR048392">
    <property type="entry name" value="MTR4-like_stalk"/>
</dbReference>
<keyword evidence="2" id="KW-0378">Hydrolase</keyword>
<proteinExistence type="predicted"/>
<evidence type="ECO:0000313" key="8">
    <source>
        <dbReference type="EMBL" id="WIA10152.1"/>
    </source>
</evidence>
<keyword evidence="4" id="KW-0067">ATP-binding</keyword>
<feature type="compositionally biased region" description="Gly residues" evidence="5">
    <location>
        <begin position="702"/>
        <end position="711"/>
    </location>
</feature>